<evidence type="ECO:0000256" key="2">
    <source>
        <dbReference type="ARBA" id="ARBA00022884"/>
    </source>
</evidence>
<evidence type="ECO:0000256" key="5">
    <source>
        <dbReference type="ARBA" id="ARBA00037590"/>
    </source>
</evidence>
<dbReference type="RefSeq" id="WP_101345454.1">
    <property type="nucleotide sequence ID" value="NZ_PJAI02000006.1"/>
</dbReference>
<dbReference type="EC" id="5.4.99.-" evidence="7"/>
<gene>
    <name evidence="9" type="ORF">CWS31_007135</name>
</gene>
<dbReference type="EMBL" id="PJAI02000006">
    <property type="protein sequence ID" value="TYK66036.1"/>
    <property type="molecule type" value="Genomic_DNA"/>
</dbReference>
<keyword evidence="2 6" id="KW-0694">RNA-binding</keyword>
<evidence type="ECO:0000256" key="1">
    <source>
        <dbReference type="ARBA" id="ARBA00008348"/>
    </source>
</evidence>
<dbReference type="CDD" id="cd00165">
    <property type="entry name" value="S4"/>
    <property type="match status" value="1"/>
</dbReference>
<dbReference type="InterPro" id="IPR000748">
    <property type="entry name" value="PsdUridine_synth_RsuA/RluB/E/F"/>
</dbReference>
<dbReference type="InterPro" id="IPR020094">
    <property type="entry name" value="TruA/RsuA/RluB/E/F_N"/>
</dbReference>
<organism evidence="9 10">
    <name type="scientific">Colwellia echini</name>
    <dbReference type="NCBI Taxonomy" id="1982103"/>
    <lineage>
        <taxon>Bacteria</taxon>
        <taxon>Pseudomonadati</taxon>
        <taxon>Pseudomonadota</taxon>
        <taxon>Gammaproteobacteria</taxon>
        <taxon>Alteromonadales</taxon>
        <taxon>Colwelliaceae</taxon>
        <taxon>Colwellia</taxon>
    </lineage>
</organism>
<sequence>MPINTTRLDRFISEHYQINRKSVRLILAQKRVYVDGKLARDIDQLVDQFSVIVMDDKTLQSNQAHYIMLHKPIGVVCATKDDKHTTVIDLLAEKYGQELVNSLHIVGRLDLNTSGLVLLTNDSRWSERLTSPEYKVNKRYQVTLAKPITPDYIGAFAQGMYFAYEDIVTQPAVLKIISPLQAEVTLTEGRYHQIKRMFGRFQNQVVMLHRFAIGQLVLDQTLSLSESRSLTAHEVSSITHSSSN</sequence>
<dbReference type="InterPro" id="IPR036986">
    <property type="entry name" value="S4_RNA-bd_sf"/>
</dbReference>
<dbReference type="Gene3D" id="3.30.70.580">
    <property type="entry name" value="Pseudouridine synthase I, catalytic domain, N-terminal subdomain"/>
    <property type="match status" value="1"/>
</dbReference>
<dbReference type="InterPro" id="IPR020103">
    <property type="entry name" value="PsdUridine_synth_cat_dom_sf"/>
</dbReference>
<evidence type="ECO:0000259" key="8">
    <source>
        <dbReference type="Pfam" id="PF00849"/>
    </source>
</evidence>
<dbReference type="Gene3D" id="3.10.290.10">
    <property type="entry name" value="RNA-binding S4 domain"/>
    <property type="match status" value="1"/>
</dbReference>
<dbReference type="SUPFAM" id="SSF55174">
    <property type="entry name" value="Alpha-L RNA-binding motif"/>
    <property type="match status" value="1"/>
</dbReference>
<evidence type="ECO:0000256" key="3">
    <source>
        <dbReference type="ARBA" id="ARBA00023235"/>
    </source>
</evidence>
<dbReference type="CDD" id="cd02553">
    <property type="entry name" value="PseudoU_synth_RsuA"/>
    <property type="match status" value="1"/>
</dbReference>
<dbReference type="InterPro" id="IPR006145">
    <property type="entry name" value="PsdUridine_synth_RsuA/RluA"/>
</dbReference>
<evidence type="ECO:0000256" key="7">
    <source>
        <dbReference type="RuleBase" id="RU003887"/>
    </source>
</evidence>
<keyword evidence="3 7" id="KW-0413">Isomerase</keyword>
<evidence type="ECO:0000313" key="9">
    <source>
        <dbReference type="EMBL" id="TYK66036.1"/>
    </source>
</evidence>
<protein>
    <recommendedName>
        <fullName evidence="7">Pseudouridine synthase</fullName>
        <ecNumber evidence="7">5.4.99.-</ecNumber>
    </recommendedName>
</protein>
<evidence type="ECO:0000256" key="6">
    <source>
        <dbReference type="PROSITE-ProRule" id="PRU00182"/>
    </source>
</evidence>
<comment type="caution">
    <text evidence="9">The sequence shown here is derived from an EMBL/GenBank/DDBJ whole genome shotgun (WGS) entry which is preliminary data.</text>
</comment>
<dbReference type="Gene3D" id="3.30.70.1560">
    <property type="entry name" value="Alpha-L RNA-binding motif"/>
    <property type="match status" value="1"/>
</dbReference>
<name>A0ABY3MXU8_9GAMM</name>
<dbReference type="Proteomes" id="UP000815846">
    <property type="component" value="Unassembled WGS sequence"/>
</dbReference>
<dbReference type="PANTHER" id="PTHR47683:SF4">
    <property type="entry name" value="PSEUDOURIDINE SYNTHASE"/>
    <property type="match status" value="1"/>
</dbReference>
<comment type="catalytic activity">
    <reaction evidence="4">
        <text>uridine(516) in 16S rRNA = pseudouridine(516) in 16S rRNA</text>
        <dbReference type="Rhea" id="RHEA:38867"/>
        <dbReference type="Rhea" id="RHEA-COMP:10089"/>
        <dbReference type="Rhea" id="RHEA-COMP:10090"/>
        <dbReference type="ChEBI" id="CHEBI:65314"/>
        <dbReference type="ChEBI" id="CHEBI:65315"/>
        <dbReference type="EC" id="5.4.99.19"/>
    </reaction>
</comment>
<dbReference type="Pfam" id="PF00849">
    <property type="entry name" value="PseudoU_synth_2"/>
    <property type="match status" value="1"/>
</dbReference>
<reference evidence="9 10" key="1">
    <citation type="submission" date="2019-08" db="EMBL/GenBank/DDBJ databases">
        <title>Microbe sample from Colwellia echini.</title>
        <authorList>
            <person name="Christiansen L."/>
            <person name="Pathiraja D."/>
            <person name="Schultz-Johansen M."/>
            <person name="Choi I.-G."/>
            <person name="Stougaard P."/>
        </authorList>
    </citation>
    <scope>NUCLEOTIDE SEQUENCE [LARGE SCALE GENOMIC DNA]</scope>
    <source>
        <strain evidence="9 10">A3</strain>
    </source>
</reference>
<dbReference type="InterPro" id="IPR042092">
    <property type="entry name" value="PsdUridine_s_RsuA/RluB/E/F_cat"/>
</dbReference>
<dbReference type="InterPro" id="IPR018496">
    <property type="entry name" value="PsdUridine_synth_RsuA/RluB_CS"/>
</dbReference>
<comment type="similarity">
    <text evidence="1 7">Belongs to the pseudouridine synthase RsuA family.</text>
</comment>
<dbReference type="InterPro" id="IPR050343">
    <property type="entry name" value="RsuA_PseudoU_synthase"/>
</dbReference>
<evidence type="ECO:0000313" key="10">
    <source>
        <dbReference type="Proteomes" id="UP000815846"/>
    </source>
</evidence>
<keyword evidence="10" id="KW-1185">Reference proteome</keyword>
<proteinExistence type="inferred from homology"/>
<dbReference type="PANTHER" id="PTHR47683">
    <property type="entry name" value="PSEUDOURIDINE SYNTHASE FAMILY PROTEIN-RELATED"/>
    <property type="match status" value="1"/>
</dbReference>
<dbReference type="SUPFAM" id="SSF55120">
    <property type="entry name" value="Pseudouridine synthase"/>
    <property type="match status" value="1"/>
</dbReference>
<accession>A0ABY3MXU8</accession>
<dbReference type="PROSITE" id="PS01149">
    <property type="entry name" value="PSI_RSU"/>
    <property type="match status" value="1"/>
</dbReference>
<dbReference type="PROSITE" id="PS50889">
    <property type="entry name" value="S4"/>
    <property type="match status" value="1"/>
</dbReference>
<dbReference type="NCBIfam" id="TIGR00093">
    <property type="entry name" value="pseudouridine synthase"/>
    <property type="match status" value="1"/>
</dbReference>
<feature type="domain" description="Pseudouridine synthase RsuA/RluA-like" evidence="8">
    <location>
        <begin position="65"/>
        <end position="198"/>
    </location>
</feature>
<evidence type="ECO:0000256" key="4">
    <source>
        <dbReference type="ARBA" id="ARBA00036749"/>
    </source>
</evidence>
<comment type="function">
    <text evidence="5">Responsible for synthesis of pseudouridine from uracil-516 in 16S ribosomal RNA.</text>
</comment>